<reference evidence="1" key="1">
    <citation type="journal article" date="2020" name="Nature">
        <title>Giant virus diversity and host interactions through global metagenomics.</title>
        <authorList>
            <person name="Schulz F."/>
            <person name="Roux S."/>
            <person name="Paez-Espino D."/>
            <person name="Jungbluth S."/>
            <person name="Walsh D.A."/>
            <person name="Denef V.J."/>
            <person name="McMahon K.D."/>
            <person name="Konstantinidis K.T."/>
            <person name="Eloe-Fadrosh E.A."/>
            <person name="Kyrpides N.C."/>
            <person name="Woyke T."/>
        </authorList>
    </citation>
    <scope>NUCLEOTIDE SEQUENCE</scope>
    <source>
        <strain evidence="1">GVMAG-M-3300023179-73</strain>
    </source>
</reference>
<proteinExistence type="predicted"/>
<name>A0A6C0H870_9ZZZZ</name>
<protein>
    <submittedName>
        <fullName evidence="1">Uncharacterized protein</fullName>
    </submittedName>
</protein>
<evidence type="ECO:0000313" key="1">
    <source>
        <dbReference type="EMBL" id="QHT76203.1"/>
    </source>
</evidence>
<dbReference type="AlphaFoldDB" id="A0A6C0H870"/>
<sequence>MLEPSETLEVYYIIDEANENFDRELIRKCIQVFITAKLKFSLVKFQEIKPETEGTTASLDIGDTDAIKRGINTLNNAMKQLKLKTRNSVWIVYITNGDILNVRKDIGLVLINKFPMEMECSYSINTHPFNIFTTIDRTQRLENLKVFTKTFEQACLTTKTIKYKSTDVT</sequence>
<organism evidence="1">
    <name type="scientific">viral metagenome</name>
    <dbReference type="NCBI Taxonomy" id="1070528"/>
    <lineage>
        <taxon>unclassified sequences</taxon>
        <taxon>metagenomes</taxon>
        <taxon>organismal metagenomes</taxon>
    </lineage>
</organism>
<accession>A0A6C0H870</accession>
<dbReference type="EMBL" id="MN739890">
    <property type="protein sequence ID" value="QHT76203.1"/>
    <property type="molecule type" value="Genomic_DNA"/>
</dbReference>